<dbReference type="EMBL" id="JAOB01000013">
    <property type="protein sequence ID" value="EUA68574.1"/>
    <property type="molecule type" value="Genomic_DNA"/>
</dbReference>
<dbReference type="AlphaFoldDB" id="X8DJJ0"/>
<keyword evidence="1" id="KW-0808">Transferase</keyword>
<dbReference type="PATRIC" id="fig|1299334.3.peg.1251"/>
<comment type="caution">
    <text evidence="1">The sequence shown here is derived from an EMBL/GenBank/DDBJ whole genome shotgun (WGS) entry which is preliminary data.</text>
</comment>
<protein>
    <submittedName>
        <fullName evidence="1">MobA-like NTP transferase domain protein</fullName>
    </submittedName>
</protein>
<evidence type="ECO:0000313" key="1">
    <source>
        <dbReference type="EMBL" id="EUA68574.1"/>
    </source>
</evidence>
<proteinExistence type="predicted"/>
<gene>
    <name evidence="1" type="ORF">I553_1762</name>
</gene>
<dbReference type="Gene3D" id="3.90.550.10">
    <property type="entry name" value="Spore Coat Polysaccharide Biosynthesis Protein SpsA, Chain A"/>
    <property type="match status" value="1"/>
</dbReference>
<reference evidence="1" key="1">
    <citation type="submission" date="2014-01" db="EMBL/GenBank/DDBJ databases">
        <authorList>
            <person name="Brown-Elliot B."/>
            <person name="Wallace R."/>
            <person name="Lenaerts A."/>
            <person name="Ordway D."/>
            <person name="DeGroote M.A."/>
            <person name="Parker T."/>
            <person name="Sizemore C."/>
            <person name="Tallon L.J."/>
            <person name="Sadzewicz L.K."/>
            <person name="Sengamalay N."/>
            <person name="Fraser C.M."/>
            <person name="Hine E."/>
            <person name="Shefchek K.A."/>
            <person name="Das S.P."/>
            <person name="Tettelin H."/>
        </authorList>
    </citation>
    <scope>NUCLEOTIDE SEQUENCE [LARGE SCALE GENOMIC DNA]</scope>
    <source>
        <strain evidence="1">4042</strain>
    </source>
</reference>
<dbReference type="GO" id="GO:0016740">
    <property type="term" value="F:transferase activity"/>
    <property type="evidence" value="ECO:0007669"/>
    <property type="project" value="UniProtKB-KW"/>
</dbReference>
<sequence>MRAGLAHAGSMQADYAVLHVVDTPTSAPRLSHEFSSAPWHLRADWPAPTSTTGRASGRAGRRHWAAVLASLHGDQGAAAFLRGRDDVDNVDCSDLATGRDIDEP</sequence>
<accession>X8DJJ0</accession>
<name>X8DJJ0_MYCXE</name>
<dbReference type="InterPro" id="IPR029044">
    <property type="entry name" value="Nucleotide-diphossugar_trans"/>
</dbReference>
<organism evidence="1">
    <name type="scientific">Mycobacterium xenopi 4042</name>
    <dbReference type="NCBI Taxonomy" id="1299334"/>
    <lineage>
        <taxon>Bacteria</taxon>
        <taxon>Bacillati</taxon>
        <taxon>Actinomycetota</taxon>
        <taxon>Actinomycetes</taxon>
        <taxon>Mycobacteriales</taxon>
        <taxon>Mycobacteriaceae</taxon>
        <taxon>Mycobacterium</taxon>
    </lineage>
</organism>